<sequence>MARTSSGEIPFSLVYGSEALIPAEVVEQTIQVIRYKESNNQKERRLDLNLLNEKRFATKIRLENYKRKMIRRYNSLVKERPLQIGDLVLRKVEVQRPVGKLKPKWEGPYRVRAIQREGTYELETLEGVKMPHTWTIHNLKKFYC</sequence>
<dbReference type="AlphaFoldDB" id="A0AAW2PZK2"/>
<organism evidence="1">
    <name type="scientific">Sesamum radiatum</name>
    <name type="common">Black benniseed</name>
    <dbReference type="NCBI Taxonomy" id="300843"/>
    <lineage>
        <taxon>Eukaryota</taxon>
        <taxon>Viridiplantae</taxon>
        <taxon>Streptophyta</taxon>
        <taxon>Embryophyta</taxon>
        <taxon>Tracheophyta</taxon>
        <taxon>Spermatophyta</taxon>
        <taxon>Magnoliopsida</taxon>
        <taxon>eudicotyledons</taxon>
        <taxon>Gunneridae</taxon>
        <taxon>Pentapetalae</taxon>
        <taxon>asterids</taxon>
        <taxon>lamiids</taxon>
        <taxon>Lamiales</taxon>
        <taxon>Pedaliaceae</taxon>
        <taxon>Sesamum</taxon>
    </lineage>
</organism>
<evidence type="ECO:0000313" key="1">
    <source>
        <dbReference type="EMBL" id="KAL0360980.1"/>
    </source>
</evidence>
<dbReference type="EMBL" id="JACGWJ010000016">
    <property type="protein sequence ID" value="KAL0360980.1"/>
    <property type="molecule type" value="Genomic_DNA"/>
</dbReference>
<reference evidence="1" key="2">
    <citation type="journal article" date="2024" name="Plant">
        <title>Genomic evolution and insights into agronomic trait innovations of Sesamum species.</title>
        <authorList>
            <person name="Miao H."/>
            <person name="Wang L."/>
            <person name="Qu L."/>
            <person name="Liu H."/>
            <person name="Sun Y."/>
            <person name="Le M."/>
            <person name="Wang Q."/>
            <person name="Wei S."/>
            <person name="Zheng Y."/>
            <person name="Lin W."/>
            <person name="Duan Y."/>
            <person name="Cao H."/>
            <person name="Xiong S."/>
            <person name="Wang X."/>
            <person name="Wei L."/>
            <person name="Li C."/>
            <person name="Ma Q."/>
            <person name="Ju M."/>
            <person name="Zhao R."/>
            <person name="Li G."/>
            <person name="Mu C."/>
            <person name="Tian Q."/>
            <person name="Mei H."/>
            <person name="Zhang T."/>
            <person name="Gao T."/>
            <person name="Zhang H."/>
        </authorList>
    </citation>
    <scope>NUCLEOTIDE SEQUENCE</scope>
    <source>
        <strain evidence="1">G02</strain>
    </source>
</reference>
<protein>
    <submittedName>
        <fullName evidence="1">Uncharacterized protein</fullName>
    </submittedName>
</protein>
<gene>
    <name evidence="1" type="ORF">Sradi_3782500</name>
</gene>
<dbReference type="PANTHER" id="PTHR48475:SF2">
    <property type="entry name" value="RIBONUCLEASE H"/>
    <property type="match status" value="1"/>
</dbReference>
<reference evidence="1" key="1">
    <citation type="submission" date="2020-06" db="EMBL/GenBank/DDBJ databases">
        <authorList>
            <person name="Li T."/>
            <person name="Hu X."/>
            <person name="Zhang T."/>
            <person name="Song X."/>
            <person name="Zhang H."/>
            <person name="Dai N."/>
            <person name="Sheng W."/>
            <person name="Hou X."/>
            <person name="Wei L."/>
        </authorList>
    </citation>
    <scope>NUCLEOTIDE SEQUENCE</scope>
    <source>
        <strain evidence="1">G02</strain>
        <tissue evidence="1">Leaf</tissue>
    </source>
</reference>
<name>A0AAW2PZK2_SESRA</name>
<dbReference type="PANTHER" id="PTHR48475">
    <property type="entry name" value="RIBONUCLEASE H"/>
    <property type="match status" value="1"/>
</dbReference>
<accession>A0AAW2PZK2</accession>
<comment type="caution">
    <text evidence="1">The sequence shown here is derived from an EMBL/GenBank/DDBJ whole genome shotgun (WGS) entry which is preliminary data.</text>
</comment>
<proteinExistence type="predicted"/>